<reference evidence="1" key="1">
    <citation type="journal article" date="2021" name="Mol. Ecol. Resour.">
        <title>Apolygus lucorum genome provides insights into omnivorousness and mesophyll feeding.</title>
        <authorList>
            <person name="Liu Y."/>
            <person name="Liu H."/>
            <person name="Wang H."/>
            <person name="Huang T."/>
            <person name="Liu B."/>
            <person name="Yang B."/>
            <person name="Yin L."/>
            <person name="Li B."/>
            <person name="Zhang Y."/>
            <person name="Zhang S."/>
            <person name="Jiang F."/>
            <person name="Zhang X."/>
            <person name="Ren Y."/>
            <person name="Wang B."/>
            <person name="Wang S."/>
            <person name="Lu Y."/>
            <person name="Wu K."/>
            <person name="Fan W."/>
            <person name="Wang G."/>
        </authorList>
    </citation>
    <scope>NUCLEOTIDE SEQUENCE</scope>
    <source>
        <strain evidence="1">12Hb</strain>
    </source>
</reference>
<name>A0A8S9X1J6_APOLU</name>
<dbReference type="AlphaFoldDB" id="A0A8S9X1J6"/>
<proteinExistence type="predicted"/>
<dbReference type="EMBL" id="WIXP02000011">
    <property type="protein sequence ID" value="KAF6202857.1"/>
    <property type="molecule type" value="Genomic_DNA"/>
</dbReference>
<keyword evidence="2" id="KW-1185">Reference proteome</keyword>
<organism evidence="1 2">
    <name type="scientific">Apolygus lucorum</name>
    <name type="common">Small green plant bug</name>
    <name type="synonym">Lygocoris lucorum</name>
    <dbReference type="NCBI Taxonomy" id="248454"/>
    <lineage>
        <taxon>Eukaryota</taxon>
        <taxon>Metazoa</taxon>
        <taxon>Ecdysozoa</taxon>
        <taxon>Arthropoda</taxon>
        <taxon>Hexapoda</taxon>
        <taxon>Insecta</taxon>
        <taxon>Pterygota</taxon>
        <taxon>Neoptera</taxon>
        <taxon>Paraneoptera</taxon>
        <taxon>Hemiptera</taxon>
        <taxon>Heteroptera</taxon>
        <taxon>Panheteroptera</taxon>
        <taxon>Cimicomorpha</taxon>
        <taxon>Miridae</taxon>
        <taxon>Mirini</taxon>
        <taxon>Apolygus</taxon>
    </lineage>
</organism>
<comment type="caution">
    <text evidence="1">The sequence shown here is derived from an EMBL/GenBank/DDBJ whole genome shotgun (WGS) entry which is preliminary data.</text>
</comment>
<accession>A0A8S9X1J6</accession>
<evidence type="ECO:0000313" key="1">
    <source>
        <dbReference type="EMBL" id="KAF6202857.1"/>
    </source>
</evidence>
<gene>
    <name evidence="1" type="ORF">GE061_003262</name>
</gene>
<protein>
    <submittedName>
        <fullName evidence="1">Uncharacterized protein</fullName>
    </submittedName>
</protein>
<dbReference type="Proteomes" id="UP000466442">
    <property type="component" value="Unassembled WGS sequence"/>
</dbReference>
<evidence type="ECO:0000313" key="2">
    <source>
        <dbReference type="Proteomes" id="UP000466442"/>
    </source>
</evidence>
<sequence length="93" mass="10654">MGRPIHFVLAFPLEPRGPRFELTEVVAPPFRNDDWFLKLSTEFRWFIVSKDLERFVELVSFDWSLCRQAPVLTCPPNHSAVATSSPDLPLGLV</sequence>